<dbReference type="SUPFAM" id="SSF51713">
    <property type="entry name" value="tRNA-guanine transglycosylase"/>
    <property type="match status" value="1"/>
</dbReference>
<dbReference type="AlphaFoldDB" id="A0AAD4X9P3"/>
<dbReference type="InterPro" id="IPR036511">
    <property type="entry name" value="TGT-like_sf"/>
</dbReference>
<evidence type="ECO:0000313" key="8">
    <source>
        <dbReference type="Proteomes" id="UP001202328"/>
    </source>
</evidence>
<feature type="domain" description="tRNA-guanine(15) transglycosylase-like" evidence="6">
    <location>
        <begin position="182"/>
        <end position="419"/>
    </location>
</feature>
<comment type="caution">
    <text evidence="7">The sequence shown here is derived from an EMBL/GenBank/DDBJ whole genome shotgun (WGS) entry which is preliminary data.</text>
</comment>
<dbReference type="PANTHER" id="PTHR46064">
    <property type="entry name" value="QUEUINE TRNA-RIBOSYLTRANSFERASE ACCESSORY SUBUNIT 2"/>
    <property type="match status" value="1"/>
</dbReference>
<keyword evidence="8" id="KW-1185">Reference proteome</keyword>
<protein>
    <recommendedName>
        <fullName evidence="6">tRNA-guanine(15) transglycosylase-like domain-containing protein</fullName>
    </recommendedName>
</protein>
<keyword evidence="2" id="KW-0819">tRNA processing</keyword>
<evidence type="ECO:0000313" key="7">
    <source>
        <dbReference type="EMBL" id="KAI3872225.1"/>
    </source>
</evidence>
<dbReference type="PANTHER" id="PTHR46064:SF1">
    <property type="entry name" value="QUEUINE TRNA-RIBOSYLTRANSFERASE ACCESSORY SUBUNIT 2"/>
    <property type="match status" value="1"/>
</dbReference>
<evidence type="ECO:0000256" key="3">
    <source>
        <dbReference type="ARBA" id="ARBA00022723"/>
    </source>
</evidence>
<keyword evidence="5" id="KW-0472">Membrane</keyword>
<reference evidence="7" key="1">
    <citation type="submission" date="2022-04" db="EMBL/GenBank/DDBJ databases">
        <title>A functionally conserved STORR gene fusion in Papaver species that diverged 16.8 million years ago.</title>
        <authorList>
            <person name="Catania T."/>
        </authorList>
    </citation>
    <scope>NUCLEOTIDE SEQUENCE</scope>
    <source>
        <strain evidence="7">S-188037</strain>
    </source>
</reference>
<gene>
    <name evidence="7" type="ORF">MKW98_011717</name>
</gene>
<dbReference type="Proteomes" id="UP001202328">
    <property type="component" value="Unassembled WGS sequence"/>
</dbReference>
<feature type="non-terminal residue" evidence="7">
    <location>
        <position position="497"/>
    </location>
</feature>
<dbReference type="NCBIfam" id="TIGR00449">
    <property type="entry name" value="tgt_general"/>
    <property type="match status" value="1"/>
</dbReference>
<proteinExistence type="inferred from homology"/>
<accession>A0AAD4X9P3</accession>
<keyword evidence="5" id="KW-1133">Transmembrane helix</keyword>
<dbReference type="GO" id="GO:0006400">
    <property type="term" value="P:tRNA modification"/>
    <property type="evidence" value="ECO:0007669"/>
    <property type="project" value="InterPro"/>
</dbReference>
<dbReference type="InterPro" id="IPR028592">
    <property type="entry name" value="QTRTD1"/>
</dbReference>
<evidence type="ECO:0000256" key="2">
    <source>
        <dbReference type="ARBA" id="ARBA00022694"/>
    </source>
</evidence>
<name>A0AAD4X9P3_9MAGN</name>
<keyword evidence="3" id="KW-0479">Metal-binding</keyword>
<feature type="transmembrane region" description="Helical" evidence="5">
    <location>
        <begin position="155"/>
        <end position="176"/>
    </location>
</feature>
<evidence type="ECO:0000256" key="4">
    <source>
        <dbReference type="ARBA" id="ARBA00022833"/>
    </source>
</evidence>
<dbReference type="GO" id="GO:0046872">
    <property type="term" value="F:metal ion binding"/>
    <property type="evidence" value="ECO:0007669"/>
    <property type="project" value="UniProtKB-KW"/>
</dbReference>
<keyword evidence="4" id="KW-0862">Zinc</keyword>
<organism evidence="7 8">
    <name type="scientific">Papaver atlanticum</name>
    <dbReference type="NCBI Taxonomy" id="357466"/>
    <lineage>
        <taxon>Eukaryota</taxon>
        <taxon>Viridiplantae</taxon>
        <taxon>Streptophyta</taxon>
        <taxon>Embryophyta</taxon>
        <taxon>Tracheophyta</taxon>
        <taxon>Spermatophyta</taxon>
        <taxon>Magnoliopsida</taxon>
        <taxon>Ranunculales</taxon>
        <taxon>Papaveraceae</taxon>
        <taxon>Papaveroideae</taxon>
        <taxon>Papaver</taxon>
    </lineage>
</organism>
<dbReference type="GO" id="GO:0008479">
    <property type="term" value="F:tRNA-guanosine(34) queuine transglycosylase activity"/>
    <property type="evidence" value="ECO:0007669"/>
    <property type="project" value="InterPro"/>
</dbReference>
<evidence type="ECO:0000256" key="5">
    <source>
        <dbReference type="SAM" id="Phobius"/>
    </source>
</evidence>
<dbReference type="Gene3D" id="3.20.20.105">
    <property type="entry name" value="Queuine tRNA-ribosyltransferase-like"/>
    <property type="match status" value="1"/>
</dbReference>
<dbReference type="EMBL" id="JAJJMB010012966">
    <property type="protein sequence ID" value="KAI3872225.1"/>
    <property type="molecule type" value="Genomic_DNA"/>
</dbReference>
<keyword evidence="5" id="KW-0812">Transmembrane</keyword>
<dbReference type="InterPro" id="IPR002616">
    <property type="entry name" value="tRNA_ribo_trans-like"/>
</dbReference>
<evidence type="ECO:0000256" key="1">
    <source>
        <dbReference type="ARBA" id="ARBA00022490"/>
    </source>
</evidence>
<sequence length="497" mass="55517">MKFAVKAWSNGGRARTGVLQLSNCPLSIETPSLLLTTRKGLPVFIAPDLLLSLPSPDSHLLHVSPMHFFEGASRKTISNIGGLHELVGLQNYGFSASPRDSMVCLPVAETTNKFGAAFETPCGRLSVIYPSPSLSIYIHTHIATYLRDSFLSQGYIIFNFFTLLIGISIKFIQLYLSQLCSQIKPSEYVEMVSSLKPNVWASLADEVPAYTSESRNKTSVDRTIRWLDECISLDQARGTSVLGAIVGGSNVDERIRCAQEVAKRNVSGFWIGGFGLGDSMDERPALLNAVVDNLPKEKLRQICGLGLPEEILQGVAAGIDLFDSTYIYQLTLGGFALTFPLNRSERQFSDSYTSDSSGSDNTKINLRATIYRKDISPIVDGCGCYTCKNHTRAYINHLINVHEMLAQILLEIHNTHYYLLNTQFRYEDQSSSGQLFLHIRGHLPSLRYCEHPKSFHIRRNWFFETQSCSSDCGIFFGKFVLLLVWKIPVQRLGVQKM</sequence>
<dbReference type="HAMAP" id="MF_03043">
    <property type="entry name" value="QTRT2"/>
    <property type="match status" value="1"/>
</dbReference>
<evidence type="ECO:0000259" key="6">
    <source>
        <dbReference type="Pfam" id="PF01702"/>
    </source>
</evidence>
<dbReference type="InterPro" id="IPR050852">
    <property type="entry name" value="Queuine_tRNA-ribosyltrfase"/>
</dbReference>
<keyword evidence="1" id="KW-0963">Cytoplasm</keyword>
<dbReference type="Pfam" id="PF01702">
    <property type="entry name" value="TGT"/>
    <property type="match status" value="1"/>
</dbReference>